<dbReference type="GO" id="GO:0010008">
    <property type="term" value="C:endosome membrane"/>
    <property type="evidence" value="ECO:0007669"/>
    <property type="project" value="UniProtKB-SubCell"/>
</dbReference>
<evidence type="ECO:0000256" key="9">
    <source>
        <dbReference type="RuleBase" id="RU363079"/>
    </source>
</evidence>
<feature type="transmembrane region" description="Helical" evidence="9">
    <location>
        <begin position="526"/>
        <end position="549"/>
    </location>
</feature>
<keyword evidence="7 9" id="KW-1133">Transmembrane helix</keyword>
<evidence type="ECO:0000256" key="5">
    <source>
        <dbReference type="ARBA" id="ARBA00022729"/>
    </source>
</evidence>
<comment type="subcellular location">
    <subcellularLocation>
        <location evidence="1">Endosome membrane</location>
        <topology evidence="1">Multi-pass membrane protein</topology>
    </subcellularLocation>
    <subcellularLocation>
        <location evidence="2">Golgi apparatus membrane</location>
        <topology evidence="2">Multi-pass membrane protein</topology>
    </subcellularLocation>
</comment>
<evidence type="ECO:0000256" key="4">
    <source>
        <dbReference type="ARBA" id="ARBA00022692"/>
    </source>
</evidence>
<feature type="transmembrane region" description="Helical" evidence="9">
    <location>
        <begin position="593"/>
        <end position="617"/>
    </location>
</feature>
<evidence type="ECO:0000256" key="6">
    <source>
        <dbReference type="ARBA" id="ARBA00022753"/>
    </source>
</evidence>
<feature type="transmembrane region" description="Helical" evidence="9">
    <location>
        <begin position="475"/>
        <end position="498"/>
    </location>
</feature>
<evidence type="ECO:0000313" key="10">
    <source>
        <dbReference type="EMBL" id="OAY83421.1"/>
    </source>
</evidence>
<dbReference type="Proteomes" id="UP000092600">
    <property type="component" value="Unassembled WGS sequence"/>
</dbReference>
<feature type="transmembrane region" description="Helical" evidence="9">
    <location>
        <begin position="556"/>
        <end position="581"/>
    </location>
</feature>
<evidence type="ECO:0000256" key="1">
    <source>
        <dbReference type="ARBA" id="ARBA00004337"/>
    </source>
</evidence>
<proteinExistence type="inferred from homology"/>
<dbReference type="GO" id="GO:0072657">
    <property type="term" value="P:protein localization to membrane"/>
    <property type="evidence" value="ECO:0007669"/>
    <property type="project" value="TreeGrafter"/>
</dbReference>
<accession>A0A199W2E9</accession>
<keyword evidence="6" id="KW-0967">Endosome</keyword>
<feature type="transmembrane region" description="Helical" evidence="9">
    <location>
        <begin position="376"/>
        <end position="395"/>
    </location>
</feature>
<dbReference type="PANTHER" id="PTHR10766">
    <property type="entry name" value="TRANSMEMBRANE 9 SUPERFAMILY PROTEIN"/>
    <property type="match status" value="1"/>
</dbReference>
<feature type="transmembrane region" description="Helical" evidence="9">
    <location>
        <begin position="629"/>
        <end position="659"/>
    </location>
</feature>
<protein>
    <recommendedName>
        <fullName evidence="9">Transmembrane 9 superfamily member</fullName>
    </recommendedName>
</protein>
<keyword evidence="8 9" id="KW-0472">Membrane</keyword>
<organism evidence="10 11">
    <name type="scientific">Ananas comosus</name>
    <name type="common">Pineapple</name>
    <name type="synonym">Ananas ananas</name>
    <dbReference type="NCBI Taxonomy" id="4615"/>
    <lineage>
        <taxon>Eukaryota</taxon>
        <taxon>Viridiplantae</taxon>
        <taxon>Streptophyta</taxon>
        <taxon>Embryophyta</taxon>
        <taxon>Tracheophyta</taxon>
        <taxon>Spermatophyta</taxon>
        <taxon>Magnoliopsida</taxon>
        <taxon>Liliopsida</taxon>
        <taxon>Poales</taxon>
        <taxon>Bromeliaceae</taxon>
        <taxon>Bromelioideae</taxon>
        <taxon>Ananas</taxon>
    </lineage>
</organism>
<reference evidence="10 11" key="1">
    <citation type="journal article" date="2016" name="DNA Res.">
        <title>The draft genome of MD-2 pineapple using hybrid error correction of long reads.</title>
        <authorList>
            <person name="Redwan R.M."/>
            <person name="Saidin A."/>
            <person name="Kumar S.V."/>
        </authorList>
    </citation>
    <scope>NUCLEOTIDE SEQUENCE [LARGE SCALE GENOMIC DNA]</scope>
    <source>
        <strain evidence="11">cv. MD2</strain>
        <tissue evidence="10">Leaf</tissue>
    </source>
</reference>
<evidence type="ECO:0000256" key="2">
    <source>
        <dbReference type="ARBA" id="ARBA00004653"/>
    </source>
</evidence>
<dbReference type="EMBL" id="LSRQ01000342">
    <property type="protein sequence ID" value="OAY83421.1"/>
    <property type="molecule type" value="Genomic_DNA"/>
</dbReference>
<sequence>MSSPKSLLPTTTAAAAVCIFFAFSFSFLLTSSLAFYLPGTYPRTYRRGDPLAAKANSMTSLATELPFSYYSLPFLCRPPAGPALRRVLGELLLGDRIQSSPYLFRMRLNASRTFLCSSPPLSPRDFALLRQRVDAAYSANLVLDNLPAINVASEQRGFPIGARRGDDYFIFNHLKFTVRVHGDADDGDRMTTTLIPGTGDVAVEQLIPRNATDEEEEEEFMVVGFEVAPCSVRHDRKLAERLDMYDEYPAPIECDARSPGMRVAAGERVAFTYDVEFVGSAVRWPSRWDAYLRSEGGAERVHWLSILGSLAVVAMLAAVAVAIMLRTVRRDLARYEALDAAAEAKDGELSGWKLVAGDAFRPPSCPLLLCVLVGEGVQILGMAAATIFFAALGFMSPAARGALISGMLLFFLVLGTAGGYAAARLWKTLNSGDPAGWPAVSWRVACAFPGLASFILAVLNCLLSASHSTGALPSSLLTFLLFTWFCISVPLTLVGGFFGAKAPHVEFPTPTNQIPREVPMRRYPPWLLVLAAGALPFATLFVELLFIFSSLWMGRVYYVFGFLLLVLGLFVVVCAEVALVLTYVHLCAEDWRWWWKAFFAPGSVAVYVLVYAVKYLVFDLKSLSGPVSAALYLGYSLLMVLAVMLAAGTVGFVSSFWFVHYLFSLVKID</sequence>
<feature type="transmembrane region" description="Helical" evidence="9">
    <location>
        <begin position="402"/>
        <end position="422"/>
    </location>
</feature>
<dbReference type="Pfam" id="PF02990">
    <property type="entry name" value="EMP70"/>
    <property type="match status" value="1"/>
</dbReference>
<name>A0A199W2E9_ANACO</name>
<comment type="caution">
    <text evidence="10">The sequence shown here is derived from an EMBL/GenBank/DDBJ whole genome shotgun (WGS) entry which is preliminary data.</text>
</comment>
<dbReference type="InterPro" id="IPR004240">
    <property type="entry name" value="EMP70"/>
</dbReference>
<evidence type="ECO:0000313" key="11">
    <source>
        <dbReference type="Proteomes" id="UP000092600"/>
    </source>
</evidence>
<gene>
    <name evidence="10" type="ORF">ACMD2_26140</name>
</gene>
<feature type="transmembrane region" description="Helical" evidence="9">
    <location>
        <begin position="442"/>
        <end position="463"/>
    </location>
</feature>
<feature type="transmembrane region" description="Helical" evidence="9">
    <location>
        <begin position="303"/>
        <end position="325"/>
    </location>
</feature>
<feature type="transmembrane region" description="Helical" evidence="9">
    <location>
        <begin position="12"/>
        <end position="37"/>
    </location>
</feature>
<dbReference type="AlphaFoldDB" id="A0A199W2E9"/>
<dbReference type="PANTHER" id="PTHR10766:SF142">
    <property type="entry name" value="TRANSMEMBRANE 9 SUPERFAMILY MEMBER"/>
    <property type="match status" value="1"/>
</dbReference>
<evidence type="ECO:0000256" key="3">
    <source>
        <dbReference type="ARBA" id="ARBA00005227"/>
    </source>
</evidence>
<dbReference type="GO" id="GO:0000139">
    <property type="term" value="C:Golgi membrane"/>
    <property type="evidence" value="ECO:0007669"/>
    <property type="project" value="UniProtKB-SubCell"/>
</dbReference>
<evidence type="ECO:0000256" key="7">
    <source>
        <dbReference type="ARBA" id="ARBA00022989"/>
    </source>
</evidence>
<comment type="similarity">
    <text evidence="3 9">Belongs to the nonaspanin (TM9SF) (TC 9.A.2) family.</text>
</comment>
<keyword evidence="4 9" id="KW-0812">Transmembrane</keyword>
<evidence type="ECO:0000256" key="8">
    <source>
        <dbReference type="ARBA" id="ARBA00023136"/>
    </source>
</evidence>
<keyword evidence="5" id="KW-0732">Signal</keyword>